<evidence type="ECO:0000256" key="1">
    <source>
        <dbReference type="SAM" id="Phobius"/>
    </source>
</evidence>
<keyword evidence="3" id="KW-1185">Reference proteome</keyword>
<reference evidence="2 3" key="1">
    <citation type="journal article" date="2019" name="Int. J. Syst. Evol. Microbiol.">
        <title>The Global Catalogue of Microorganisms (GCM) 10K type strain sequencing project: providing services to taxonomists for standard genome sequencing and annotation.</title>
        <authorList>
            <consortium name="The Broad Institute Genomics Platform"/>
            <consortium name="The Broad Institute Genome Sequencing Center for Infectious Disease"/>
            <person name="Wu L."/>
            <person name="Ma J."/>
        </authorList>
    </citation>
    <scope>NUCLEOTIDE SEQUENCE [LARGE SCALE GENOMIC DNA]</scope>
    <source>
        <strain evidence="2 3">JCM 15749</strain>
    </source>
</reference>
<dbReference type="RefSeq" id="WP_344329634.1">
    <property type="nucleotide sequence ID" value="NZ_BAAAPY010000012.1"/>
</dbReference>
<evidence type="ECO:0000313" key="2">
    <source>
        <dbReference type="EMBL" id="GAA2084056.1"/>
    </source>
</evidence>
<protein>
    <recommendedName>
        <fullName evidence="4">DUF2550 family protein</fullName>
    </recommendedName>
</protein>
<name>A0ABN2W575_9ACTN</name>
<proteinExistence type="predicted"/>
<evidence type="ECO:0000313" key="3">
    <source>
        <dbReference type="Proteomes" id="UP001501480"/>
    </source>
</evidence>
<keyword evidence="1" id="KW-1133">Transmembrane helix</keyword>
<organism evidence="2 3">
    <name type="scientific">Aeromicrobium halocynthiae</name>
    <dbReference type="NCBI Taxonomy" id="560557"/>
    <lineage>
        <taxon>Bacteria</taxon>
        <taxon>Bacillati</taxon>
        <taxon>Actinomycetota</taxon>
        <taxon>Actinomycetes</taxon>
        <taxon>Propionibacteriales</taxon>
        <taxon>Nocardioidaceae</taxon>
        <taxon>Aeromicrobium</taxon>
    </lineage>
</organism>
<dbReference type="Proteomes" id="UP001501480">
    <property type="component" value="Unassembled WGS sequence"/>
</dbReference>
<accession>A0ABN2W575</accession>
<comment type="caution">
    <text evidence="2">The sequence shown here is derived from an EMBL/GenBank/DDBJ whole genome shotgun (WGS) entry which is preliminary data.</text>
</comment>
<feature type="transmembrane region" description="Helical" evidence="1">
    <location>
        <begin position="12"/>
        <end position="34"/>
    </location>
</feature>
<gene>
    <name evidence="2" type="ORF">GCM10009821_26670</name>
</gene>
<keyword evidence="1" id="KW-0472">Membrane</keyword>
<evidence type="ECO:0008006" key="4">
    <source>
        <dbReference type="Google" id="ProtNLM"/>
    </source>
</evidence>
<keyword evidence="1" id="KW-0812">Transmembrane</keyword>
<dbReference type="EMBL" id="BAAAPY010000012">
    <property type="protein sequence ID" value="GAA2084056.1"/>
    <property type="molecule type" value="Genomic_DNA"/>
</dbReference>
<sequence length="165" mass="17385">MLESVDQTTLVIAVGLMIGVPAVFALVIGIIVLAGRARPQPGLGPRSATEGRWNALLLDGPLAVLGGTLGSTGGVVVVEHGSLSLLQDGAIMPAWSYRCADVAVRTHGAHSRATVTLWTPAGELRMTVSREHVNRYSRNTLKSLREPTYARELAQVLAANGARVV</sequence>